<keyword evidence="6 11" id="KW-1133">Transmembrane helix</keyword>
<keyword evidence="5" id="KW-1278">Translocase</keyword>
<evidence type="ECO:0000256" key="10">
    <source>
        <dbReference type="ARBA" id="ARBA00049551"/>
    </source>
</evidence>
<evidence type="ECO:0000256" key="9">
    <source>
        <dbReference type="ARBA" id="ARBA00031586"/>
    </source>
</evidence>
<evidence type="ECO:0000256" key="11">
    <source>
        <dbReference type="SAM" id="Phobius"/>
    </source>
</evidence>
<feature type="transmembrane region" description="Helical" evidence="11">
    <location>
        <begin position="6"/>
        <end position="22"/>
    </location>
</feature>
<comment type="subcellular location">
    <subcellularLocation>
        <location evidence="1">Membrane</location>
        <topology evidence="1">Multi-pass membrane protein</topology>
    </subcellularLocation>
</comment>
<keyword evidence="7" id="KW-0520">NAD</keyword>
<comment type="catalytic activity">
    <reaction evidence="10">
        <text>a ubiquinone + NADH + 5 H(+)(in) = a ubiquinol + NAD(+) + 4 H(+)(out)</text>
        <dbReference type="Rhea" id="RHEA:29091"/>
        <dbReference type="Rhea" id="RHEA-COMP:9565"/>
        <dbReference type="Rhea" id="RHEA-COMP:9566"/>
        <dbReference type="ChEBI" id="CHEBI:15378"/>
        <dbReference type="ChEBI" id="CHEBI:16389"/>
        <dbReference type="ChEBI" id="CHEBI:17976"/>
        <dbReference type="ChEBI" id="CHEBI:57540"/>
        <dbReference type="ChEBI" id="CHEBI:57945"/>
        <dbReference type="EC" id="7.1.1.2"/>
    </reaction>
</comment>
<evidence type="ECO:0000256" key="8">
    <source>
        <dbReference type="ARBA" id="ARBA00023136"/>
    </source>
</evidence>
<keyword evidence="12" id="KW-0496">Mitochondrion</keyword>
<keyword evidence="4 11" id="KW-0812">Transmembrane</keyword>
<feature type="transmembrane region" description="Helical" evidence="11">
    <location>
        <begin position="34"/>
        <end position="53"/>
    </location>
</feature>
<organism evidence="12">
    <name type="scientific">Nothopuga sp. 1 LP-2008</name>
    <dbReference type="NCBI Taxonomy" id="504482"/>
    <lineage>
        <taxon>Eukaryota</taxon>
        <taxon>Metazoa</taxon>
        <taxon>Ecdysozoa</taxon>
        <taxon>Arthropoda</taxon>
        <taxon>Chelicerata</taxon>
        <taxon>Arachnida</taxon>
        <taxon>Solifugae</taxon>
        <taxon>Ammotrechidae</taxon>
        <taxon>Nothopuga</taxon>
    </lineage>
</organism>
<comment type="similarity">
    <text evidence="2">Belongs to the complex I subunit 4L family.</text>
</comment>
<keyword evidence="8 11" id="KW-0472">Membrane</keyword>
<evidence type="ECO:0000256" key="3">
    <source>
        <dbReference type="ARBA" id="ARBA00016612"/>
    </source>
</evidence>
<evidence type="ECO:0000256" key="5">
    <source>
        <dbReference type="ARBA" id="ARBA00022967"/>
    </source>
</evidence>
<evidence type="ECO:0000256" key="2">
    <source>
        <dbReference type="ARBA" id="ARBA00010519"/>
    </source>
</evidence>
<protein>
    <recommendedName>
        <fullName evidence="3">NADH-ubiquinone oxidoreductase chain 4L</fullName>
    </recommendedName>
    <alternativeName>
        <fullName evidence="9">NADH dehydrogenase subunit 4L</fullName>
    </alternativeName>
</protein>
<dbReference type="InterPro" id="IPR039428">
    <property type="entry name" value="NUOK/Mnh_C1-like"/>
</dbReference>
<proteinExistence type="inferred from homology"/>
<evidence type="ECO:0000313" key="12">
    <source>
        <dbReference type="EMBL" id="ABS71899.1"/>
    </source>
</evidence>
<evidence type="ECO:0000256" key="1">
    <source>
        <dbReference type="ARBA" id="ARBA00004141"/>
    </source>
</evidence>
<sequence length="97" mass="10976">MMINVFYLGIVGVLVGLFTFLSHRQHLLSMLLSLEYTSLSLFFVFAFCLYLYFGEEYLLLYYLLMAVCEGVLGLGVVVGVVRLSGNDFFSSFSLLKC</sequence>
<dbReference type="Gene3D" id="1.10.287.3510">
    <property type="match status" value="1"/>
</dbReference>
<dbReference type="AlphaFoldDB" id="A9LI70"/>
<feature type="transmembrane region" description="Helical" evidence="11">
    <location>
        <begin position="59"/>
        <end position="81"/>
    </location>
</feature>
<dbReference type="GO" id="GO:0016020">
    <property type="term" value="C:membrane"/>
    <property type="evidence" value="ECO:0007669"/>
    <property type="project" value="UniProtKB-SubCell"/>
</dbReference>
<name>A9LI70_9ARAC</name>
<dbReference type="Pfam" id="PF00420">
    <property type="entry name" value="Oxidored_q2"/>
    <property type="match status" value="1"/>
</dbReference>
<dbReference type="EMBL" id="EU024482">
    <property type="protein sequence ID" value="ABS71899.1"/>
    <property type="molecule type" value="Genomic_DNA"/>
</dbReference>
<reference evidence="12" key="1">
    <citation type="journal article" date="2007" name="BMC Genomics">
        <title>The complete mitochondrial genome of Pseudocellus pearsei (Chelicerata: Ricinulei) and a comparison of mitochondrial gene rearrangements in Arachnida.</title>
        <authorList>
            <person name="Fahrein K."/>
            <person name="Talarico G."/>
            <person name="Braband A."/>
            <person name="Podsiadlowski L."/>
        </authorList>
    </citation>
    <scope>NUCLEOTIDE SEQUENCE</scope>
</reference>
<geneLocation type="mitochondrion" evidence="12"/>
<accession>A9LI70</accession>
<evidence type="ECO:0000256" key="4">
    <source>
        <dbReference type="ARBA" id="ARBA00022692"/>
    </source>
</evidence>
<gene>
    <name evidence="12" type="primary">nad4L</name>
</gene>
<evidence type="ECO:0000256" key="7">
    <source>
        <dbReference type="ARBA" id="ARBA00023027"/>
    </source>
</evidence>
<evidence type="ECO:0000256" key="6">
    <source>
        <dbReference type="ARBA" id="ARBA00022989"/>
    </source>
</evidence>
<dbReference type="GO" id="GO:0008137">
    <property type="term" value="F:NADH dehydrogenase (ubiquinone) activity"/>
    <property type="evidence" value="ECO:0007669"/>
    <property type="project" value="UniProtKB-EC"/>
</dbReference>